<evidence type="ECO:0008006" key="5">
    <source>
        <dbReference type="Google" id="ProtNLM"/>
    </source>
</evidence>
<dbReference type="OrthoDB" id="3106464at2759"/>
<evidence type="ECO:0000313" key="3">
    <source>
        <dbReference type="EMBL" id="KAF6743590.1"/>
    </source>
</evidence>
<accession>A0A8H6HBU9</accession>
<feature type="signal peptide" evidence="2">
    <location>
        <begin position="1"/>
        <end position="23"/>
    </location>
</feature>
<keyword evidence="4" id="KW-1185">Reference proteome</keyword>
<dbReference type="AlphaFoldDB" id="A0A8H6HBU9"/>
<name>A0A8H6HBU9_9AGAR</name>
<feature type="chain" id="PRO_5034262973" description="C2H2-type domain-containing protein" evidence="2">
    <location>
        <begin position="24"/>
        <end position="131"/>
    </location>
</feature>
<proteinExistence type="predicted"/>
<keyword evidence="2" id="KW-0732">Signal</keyword>
<feature type="region of interest" description="Disordered" evidence="1">
    <location>
        <begin position="52"/>
        <end position="90"/>
    </location>
</feature>
<protein>
    <recommendedName>
        <fullName evidence="5">C2H2-type domain-containing protein</fullName>
    </recommendedName>
</protein>
<evidence type="ECO:0000256" key="2">
    <source>
        <dbReference type="SAM" id="SignalP"/>
    </source>
</evidence>
<gene>
    <name evidence="3" type="ORF">DFP72DRAFT_1079881</name>
</gene>
<dbReference type="PROSITE" id="PS51257">
    <property type="entry name" value="PROKAR_LIPOPROTEIN"/>
    <property type="match status" value="1"/>
</dbReference>
<dbReference type="Proteomes" id="UP000521943">
    <property type="component" value="Unassembled WGS sequence"/>
</dbReference>
<organism evidence="3 4">
    <name type="scientific">Ephemerocybe angulata</name>
    <dbReference type="NCBI Taxonomy" id="980116"/>
    <lineage>
        <taxon>Eukaryota</taxon>
        <taxon>Fungi</taxon>
        <taxon>Dikarya</taxon>
        <taxon>Basidiomycota</taxon>
        <taxon>Agaricomycotina</taxon>
        <taxon>Agaricomycetes</taxon>
        <taxon>Agaricomycetidae</taxon>
        <taxon>Agaricales</taxon>
        <taxon>Agaricineae</taxon>
        <taxon>Psathyrellaceae</taxon>
        <taxon>Ephemerocybe</taxon>
    </lineage>
</organism>
<evidence type="ECO:0000256" key="1">
    <source>
        <dbReference type="SAM" id="MobiDB-lite"/>
    </source>
</evidence>
<feature type="compositionally biased region" description="Basic and acidic residues" evidence="1">
    <location>
        <begin position="54"/>
        <end position="65"/>
    </location>
</feature>
<dbReference type="EMBL" id="JACGCI010000141">
    <property type="protein sequence ID" value="KAF6743590.1"/>
    <property type="molecule type" value="Genomic_DNA"/>
</dbReference>
<reference evidence="3 4" key="1">
    <citation type="submission" date="2020-07" db="EMBL/GenBank/DDBJ databases">
        <title>Comparative genomics of pyrophilous fungi reveals a link between fire events and developmental genes.</title>
        <authorList>
            <consortium name="DOE Joint Genome Institute"/>
            <person name="Steindorff A.S."/>
            <person name="Carver A."/>
            <person name="Calhoun S."/>
            <person name="Stillman K."/>
            <person name="Liu H."/>
            <person name="Lipzen A."/>
            <person name="Pangilinan J."/>
            <person name="Labutti K."/>
            <person name="Bruns T.D."/>
            <person name="Grigoriev I.V."/>
        </authorList>
    </citation>
    <scope>NUCLEOTIDE SEQUENCE [LARGE SCALE GENOMIC DNA]</scope>
    <source>
        <strain evidence="3 4">CBS 144469</strain>
    </source>
</reference>
<comment type="caution">
    <text evidence="3">The sequence shown here is derived from an EMBL/GenBank/DDBJ whole genome shotgun (WGS) entry which is preliminary data.</text>
</comment>
<evidence type="ECO:0000313" key="4">
    <source>
        <dbReference type="Proteomes" id="UP000521943"/>
    </source>
</evidence>
<sequence>MRLSFVALFSIVVSMACTGYAHSDHDLHAREFVNDLSARLSEVSTRDLVNALGERLERRANEEKDKKKKKKKEKKEGEESEEEKQRASPRWCCPKCGKEFPNSYRAKSHQDHFSGHIVRTLAKRDKCWPEQ</sequence>